<gene>
    <name evidence="1" type="ORF">HUJ06_026258</name>
</gene>
<keyword evidence="2" id="KW-1185">Reference proteome</keyword>
<dbReference type="AlphaFoldDB" id="A0A822XT59"/>
<name>A0A822XT59_NELNU</name>
<evidence type="ECO:0000313" key="1">
    <source>
        <dbReference type="EMBL" id="DAD24794.1"/>
    </source>
</evidence>
<dbReference type="EMBL" id="DUZY01000001">
    <property type="protein sequence ID" value="DAD24794.1"/>
    <property type="molecule type" value="Genomic_DNA"/>
</dbReference>
<sequence length="99" mass="10980">MNEIALMLIGGDTVNLNRRTENGVRPRGLTIKPSTAEKHRTVLRANHQTFSLPILGFHPSLSHLLSLLRQLGAELNSSPARNYWHLEALALNTNFLVSG</sequence>
<accession>A0A822XT59</accession>
<reference evidence="1 2" key="1">
    <citation type="journal article" date="2020" name="Mol. Biol. Evol.">
        <title>Distinct Expression and Methylation Patterns for Genes with Different Fates following a Single Whole-Genome Duplication in Flowering Plants.</title>
        <authorList>
            <person name="Shi T."/>
            <person name="Rahmani R.S."/>
            <person name="Gugger P.F."/>
            <person name="Wang M."/>
            <person name="Li H."/>
            <person name="Zhang Y."/>
            <person name="Li Z."/>
            <person name="Wang Q."/>
            <person name="Van de Peer Y."/>
            <person name="Marchal K."/>
            <person name="Chen J."/>
        </authorList>
    </citation>
    <scope>NUCLEOTIDE SEQUENCE [LARGE SCALE GENOMIC DNA]</scope>
    <source>
        <tissue evidence="1">Leaf</tissue>
    </source>
</reference>
<organism evidence="1 2">
    <name type="scientific">Nelumbo nucifera</name>
    <name type="common">Sacred lotus</name>
    <dbReference type="NCBI Taxonomy" id="4432"/>
    <lineage>
        <taxon>Eukaryota</taxon>
        <taxon>Viridiplantae</taxon>
        <taxon>Streptophyta</taxon>
        <taxon>Embryophyta</taxon>
        <taxon>Tracheophyta</taxon>
        <taxon>Spermatophyta</taxon>
        <taxon>Magnoliopsida</taxon>
        <taxon>Proteales</taxon>
        <taxon>Nelumbonaceae</taxon>
        <taxon>Nelumbo</taxon>
    </lineage>
</organism>
<proteinExistence type="predicted"/>
<dbReference type="Proteomes" id="UP000607653">
    <property type="component" value="Unassembled WGS sequence"/>
</dbReference>
<protein>
    <submittedName>
        <fullName evidence="1">Uncharacterized protein</fullName>
    </submittedName>
</protein>
<evidence type="ECO:0000313" key="2">
    <source>
        <dbReference type="Proteomes" id="UP000607653"/>
    </source>
</evidence>
<comment type="caution">
    <text evidence="1">The sequence shown here is derived from an EMBL/GenBank/DDBJ whole genome shotgun (WGS) entry which is preliminary data.</text>
</comment>